<dbReference type="InterPro" id="IPR001611">
    <property type="entry name" value="Leu-rich_rpt"/>
</dbReference>
<dbReference type="PANTHER" id="PTHR24373">
    <property type="entry name" value="SLIT RELATED LEUCINE-RICH REPEAT NEURONAL PROTEIN"/>
    <property type="match status" value="1"/>
</dbReference>
<sequence>MVEKFSNPTPPSISAMATQPFKVRVQEELRRCREEMSHEFDLSKLEGVDIETLKKILSFIPIQVTKLNLSGNFLGHLSPQQFKGLIEAIPKHIRYLDLSNNVLNKLPAKYLLTIFSQAGNLKEIDVKENNLNLPRSSEKTPVVWTGPNKNRGMESRTYPFTRRVSQNPQRTISQLFDDLKDNNIIGVDLTGIQKYTPISSFPLERIPEHIRHISLRNNNLGTFSDCANLLGKLHEEVTSVDLTGNKLNNLRAEHFMAAMKKLPTKLESLKLDLGDFVYSTKETSDIVKNLPAKLKTLTLHINKQQDTTIAAVRMGSIFEALNPCVTSIALEGESLSHFKPKELLEAFRKIPSTVQNLYIDDVRIPLSREYDKRMLVFDVYLSDLKTKALQFEDKATAMKKEGREKKYHCFKEAGLAAKKLYTDLRQYKEDFIKSPQSKKSMEIFRDKCLDKIYKAEKSVLADHRGIKGVLLEIVHTLTLLFLPGIIEIFCSKAGFFSAKTDSAKKIDALKKSVNDLSDPEEETYRPKGL</sequence>
<dbReference type="AlphaFoldDB" id="A0A0W0R5G7"/>
<evidence type="ECO:0000313" key="5">
    <source>
        <dbReference type="Proteomes" id="UP000281170"/>
    </source>
</evidence>
<geneLocation type="plasmid" evidence="3 5">
    <name>9</name>
</geneLocation>
<dbReference type="Proteomes" id="UP000054859">
    <property type="component" value="Unassembled WGS sequence"/>
</dbReference>
<dbReference type="SUPFAM" id="SSF52047">
    <property type="entry name" value="RNI-like"/>
    <property type="match status" value="1"/>
</dbReference>
<accession>A0A0W0R5G7</accession>
<evidence type="ECO:0000313" key="2">
    <source>
        <dbReference type="EMBL" id="KTC66323.1"/>
    </source>
</evidence>
<protein>
    <submittedName>
        <fullName evidence="2">Leucine-rich repeat-containing protein (Substrate of the Dot/Icm secretion system)</fullName>
    </submittedName>
</protein>
<evidence type="ECO:0000313" key="3">
    <source>
        <dbReference type="EMBL" id="VEH84920.1"/>
    </source>
</evidence>
<keyword evidence="3" id="KW-0614">Plasmid</keyword>
<gene>
    <name evidence="2" type="ORF">Lade_0981</name>
    <name evidence="3" type="ORF">NCTC12735_00540</name>
</gene>
<dbReference type="InterPro" id="IPR032675">
    <property type="entry name" value="LRR_dom_sf"/>
</dbReference>
<dbReference type="GO" id="GO:0031012">
    <property type="term" value="C:extracellular matrix"/>
    <property type="evidence" value="ECO:0007669"/>
    <property type="project" value="TreeGrafter"/>
</dbReference>
<name>A0A0W0R5G7_9GAMM</name>
<dbReference type="KEGG" id="ladl:NCTC12735_00540"/>
<organism evidence="2 4">
    <name type="scientific">Legionella adelaidensis</name>
    <dbReference type="NCBI Taxonomy" id="45056"/>
    <lineage>
        <taxon>Bacteria</taxon>
        <taxon>Pseudomonadati</taxon>
        <taxon>Pseudomonadota</taxon>
        <taxon>Gammaproteobacteria</taxon>
        <taxon>Legionellales</taxon>
        <taxon>Legionellaceae</taxon>
        <taxon>Legionella</taxon>
    </lineage>
</organism>
<dbReference type="PATRIC" id="fig|45056.6.peg.1017"/>
<evidence type="ECO:0000256" key="1">
    <source>
        <dbReference type="ARBA" id="ARBA00022729"/>
    </source>
</evidence>
<evidence type="ECO:0000313" key="4">
    <source>
        <dbReference type="Proteomes" id="UP000054859"/>
    </source>
</evidence>
<dbReference type="OrthoDB" id="1467561at2"/>
<reference evidence="3 5" key="2">
    <citation type="submission" date="2018-12" db="EMBL/GenBank/DDBJ databases">
        <authorList>
            <consortium name="Pathogen Informatics"/>
        </authorList>
    </citation>
    <scope>NUCLEOTIDE SEQUENCE [LARGE SCALE GENOMIC DNA]</scope>
    <source>
        <strain evidence="3 5">NCTC12735</strain>
        <plasmid evidence="5">9</plasmid>
    </source>
</reference>
<proteinExistence type="predicted"/>
<dbReference type="EMBL" id="LR134418">
    <property type="protein sequence ID" value="VEH84920.1"/>
    <property type="molecule type" value="Genomic_DNA"/>
</dbReference>
<keyword evidence="1" id="KW-0732">Signal</keyword>
<dbReference type="PANTHER" id="PTHR24373:SF387">
    <property type="entry name" value="LEUCINE-RICH REPEATS AND IMMUNOGLOBULIN-LIKE DOMAINS PROTEIN SMA-10"/>
    <property type="match status" value="1"/>
</dbReference>
<dbReference type="Pfam" id="PF00560">
    <property type="entry name" value="LRR_1"/>
    <property type="match status" value="1"/>
</dbReference>
<dbReference type="InterPro" id="IPR050328">
    <property type="entry name" value="Dev_Immune_Receptor"/>
</dbReference>
<dbReference type="Gene3D" id="3.80.10.10">
    <property type="entry name" value="Ribonuclease Inhibitor"/>
    <property type="match status" value="2"/>
</dbReference>
<dbReference type="EMBL" id="LNKA01000001">
    <property type="protein sequence ID" value="KTC66323.1"/>
    <property type="molecule type" value="Genomic_DNA"/>
</dbReference>
<reference evidence="2 4" key="1">
    <citation type="submission" date="2015-11" db="EMBL/GenBank/DDBJ databases">
        <title>Identification of large and diverse effector repertoires of 38 Legionella species.</title>
        <authorList>
            <person name="Burstein D."/>
            <person name="Amaro F."/>
            <person name="Zusman T."/>
            <person name="Lifshitz Z."/>
            <person name="Cohen O."/>
            <person name="Gilbert J.A."/>
            <person name="Pupko T."/>
            <person name="Shuman H.A."/>
            <person name="Segal G."/>
        </authorList>
    </citation>
    <scope>NUCLEOTIDE SEQUENCE [LARGE SCALE GENOMIC DNA]</scope>
    <source>
        <strain evidence="2 4">1762-AUS-E</strain>
    </source>
</reference>
<keyword evidence="4" id="KW-1185">Reference proteome</keyword>
<dbReference type="Proteomes" id="UP000281170">
    <property type="component" value="Plasmid 9"/>
</dbReference>
<dbReference type="GO" id="GO:0005615">
    <property type="term" value="C:extracellular space"/>
    <property type="evidence" value="ECO:0007669"/>
    <property type="project" value="TreeGrafter"/>
</dbReference>
<dbReference type="PROSITE" id="PS51450">
    <property type="entry name" value="LRR"/>
    <property type="match status" value="1"/>
</dbReference>
<dbReference type="RefSeq" id="WP_058462010.1">
    <property type="nucleotide sequence ID" value="NZ_CAAAHS010000002.1"/>
</dbReference>